<dbReference type="GO" id="GO:0030288">
    <property type="term" value="C:outer membrane-bounded periplasmic space"/>
    <property type="evidence" value="ECO:0007669"/>
    <property type="project" value="TreeGrafter"/>
</dbReference>
<evidence type="ECO:0000256" key="1">
    <source>
        <dbReference type="ARBA" id="ARBA00022729"/>
    </source>
</evidence>
<comment type="similarity">
    <text evidence="2">Belongs to the 5'-nucleotidase family.</text>
</comment>
<evidence type="ECO:0000256" key="4">
    <source>
        <dbReference type="SAM" id="Phobius"/>
    </source>
</evidence>
<dbReference type="GO" id="GO:0000166">
    <property type="term" value="F:nucleotide binding"/>
    <property type="evidence" value="ECO:0007669"/>
    <property type="project" value="UniProtKB-KW"/>
</dbReference>
<dbReference type="AlphaFoldDB" id="A0A2S0WDB6"/>
<dbReference type="InterPro" id="IPR036907">
    <property type="entry name" value="5'-Nucleotdase_C_sf"/>
</dbReference>
<dbReference type="GO" id="GO:0009166">
    <property type="term" value="P:nucleotide catabolic process"/>
    <property type="evidence" value="ECO:0007669"/>
    <property type="project" value="InterPro"/>
</dbReference>
<dbReference type="RefSeq" id="WP_108403772.1">
    <property type="nucleotide sequence ID" value="NZ_CP026948.1"/>
</dbReference>
<keyword evidence="4" id="KW-0812">Transmembrane</keyword>
<evidence type="ECO:0000256" key="2">
    <source>
        <dbReference type="RuleBase" id="RU362119"/>
    </source>
</evidence>
<protein>
    <submittedName>
        <fullName evidence="5">Bifunctional metallophosphatase/5'-nucleotidase</fullName>
    </submittedName>
</protein>
<dbReference type="InterPro" id="IPR006179">
    <property type="entry name" value="5_nucleotidase/apyrase"/>
</dbReference>
<feature type="transmembrane region" description="Helical" evidence="4">
    <location>
        <begin position="652"/>
        <end position="676"/>
    </location>
</feature>
<feature type="signal peptide" evidence="2">
    <location>
        <begin position="1"/>
        <end position="19"/>
    </location>
</feature>
<dbReference type="SUPFAM" id="SSF55816">
    <property type="entry name" value="5'-nucleotidase (syn. UDP-sugar hydrolase), C-terminal domain"/>
    <property type="match status" value="1"/>
</dbReference>
<keyword evidence="4" id="KW-0472">Membrane</keyword>
<dbReference type="Pfam" id="PF00149">
    <property type="entry name" value="Metallophos"/>
    <property type="match status" value="1"/>
</dbReference>
<dbReference type="Proteomes" id="UP000244754">
    <property type="component" value="Chromosome"/>
</dbReference>
<dbReference type="SUPFAM" id="SSF56300">
    <property type="entry name" value="Metallo-dependent phosphatases"/>
    <property type="match status" value="1"/>
</dbReference>
<reference evidence="6" key="1">
    <citation type="submission" date="2018-01" db="EMBL/GenBank/DDBJ databases">
        <authorList>
            <person name="Li J."/>
        </authorList>
    </citation>
    <scope>NUCLEOTIDE SEQUENCE [LARGE SCALE GENOMIC DNA]</scope>
    <source>
        <strain evidence="6">2184</strain>
    </source>
</reference>
<feature type="region of interest" description="Disordered" evidence="3">
    <location>
        <begin position="618"/>
        <end position="643"/>
    </location>
</feature>
<feature type="chain" id="PRO_5041746319" evidence="2">
    <location>
        <begin position="20"/>
        <end position="694"/>
    </location>
</feature>
<keyword evidence="6" id="KW-1185">Reference proteome</keyword>
<dbReference type="InterPro" id="IPR004843">
    <property type="entry name" value="Calcineurin-like_PHP"/>
</dbReference>
<keyword evidence="2" id="KW-0547">Nucleotide-binding</keyword>
<dbReference type="OrthoDB" id="1016457at2"/>
<evidence type="ECO:0000313" key="5">
    <source>
        <dbReference type="EMBL" id="AWB83763.1"/>
    </source>
</evidence>
<organism evidence="5 6">
    <name type="scientific">Corynebacterium liangguodongii</name>
    <dbReference type="NCBI Taxonomy" id="2079535"/>
    <lineage>
        <taxon>Bacteria</taxon>
        <taxon>Bacillati</taxon>
        <taxon>Actinomycetota</taxon>
        <taxon>Actinomycetes</taxon>
        <taxon>Mycobacteriales</taxon>
        <taxon>Corynebacteriaceae</taxon>
        <taxon>Corynebacterium</taxon>
    </lineage>
</organism>
<proteinExistence type="inferred from homology"/>
<dbReference type="GO" id="GO:0008768">
    <property type="term" value="F:UDP-sugar diphosphatase activity"/>
    <property type="evidence" value="ECO:0007669"/>
    <property type="project" value="TreeGrafter"/>
</dbReference>
<dbReference type="InterPro" id="IPR008334">
    <property type="entry name" value="5'-Nucleotdase_C"/>
</dbReference>
<keyword evidence="2" id="KW-0378">Hydrolase</keyword>
<dbReference type="EMBL" id="CP026948">
    <property type="protein sequence ID" value="AWB83763.1"/>
    <property type="molecule type" value="Genomic_DNA"/>
</dbReference>
<dbReference type="GO" id="GO:0008253">
    <property type="term" value="F:5'-nucleotidase activity"/>
    <property type="evidence" value="ECO:0007669"/>
    <property type="project" value="TreeGrafter"/>
</dbReference>
<dbReference type="Gene3D" id="3.90.780.10">
    <property type="entry name" value="5'-Nucleotidase, C-terminal domain"/>
    <property type="match status" value="1"/>
</dbReference>
<gene>
    <name evidence="5" type="ORF">C3E79_04070</name>
</gene>
<evidence type="ECO:0000256" key="3">
    <source>
        <dbReference type="SAM" id="MobiDB-lite"/>
    </source>
</evidence>
<dbReference type="PANTHER" id="PTHR11575:SF24">
    <property type="entry name" value="5'-NUCLEOTIDASE"/>
    <property type="match status" value="1"/>
</dbReference>
<dbReference type="PRINTS" id="PR01607">
    <property type="entry name" value="APYRASEFAMLY"/>
</dbReference>
<dbReference type="InterPro" id="IPR029052">
    <property type="entry name" value="Metallo-depent_PP-like"/>
</dbReference>
<sequence length="694" mass="72401">MRFSLPRAAVAAVSVSALALSGLPVASAQTAGEFTVSNFTDFHGRWEQVIDTKKPENTIPGAVALKCAVDKAAEGRAHALTSSGDLIGASTFASMILDDEPTIDIMNLMGLDVSAVGNHEFDKGADDLTNRVVPEAEWTYLAAGADGLDRSTGVEGYKIMELDGVKVAFIGAVTDDMPNLVSPAGIEGITWVNPVDSINALADTLTASGEADVVIALPHEGKIAADAWSDNVDAVFMGHTHEYIAPEAGKTPLIIQAGQYSQGLANVDFAYDKATDTLTVQKAELLKPADITACDTPNPEIQAVIDAAVAEAKIEGSKVIGTLDQTLYRGTNAGADSGSNRGVESQLNNLLAEVAAWGLAKNSRITPDIAVMNAGGVRTDLLEGEVTYEEAFLVQPFGNEITYTTLKGSDFKEALEQQWQDPTQGRPFLSLGVSNNVSYTYDPTAPQGEHITSVTIDGVPLDPDKDYVVAGSTFLLGGGDRFSALKKGTPLSLIGYIDVQAFEEYLTTYLGGGDAPAPRTGQSNVGIHIDKPLVAGEQATIDLTSLIYTQGETAKTVTIELGDLKYSSEIDYDFGPANYNEAGRANFTFGIPKDYAGEYTLRVTTDAGTDVSLPLTVAPAKATTPTPAPKPSSDGSSDGSSGAFTGGSSTGLITGVIATIAAVVAAIALGVGGILANQPQLLGMLRAYVPGFPF</sequence>
<dbReference type="KEGG" id="clia:C3E79_04070"/>
<accession>A0A2S0WDB6</accession>
<keyword evidence="1 2" id="KW-0732">Signal</keyword>
<dbReference type="PANTHER" id="PTHR11575">
    <property type="entry name" value="5'-NUCLEOTIDASE-RELATED"/>
    <property type="match status" value="1"/>
</dbReference>
<dbReference type="Gene3D" id="3.60.21.10">
    <property type="match status" value="1"/>
</dbReference>
<keyword evidence="4" id="KW-1133">Transmembrane helix</keyword>
<evidence type="ECO:0000313" key="6">
    <source>
        <dbReference type="Proteomes" id="UP000244754"/>
    </source>
</evidence>
<name>A0A2S0WDB6_9CORY</name>
<dbReference type="Pfam" id="PF02872">
    <property type="entry name" value="5_nucleotid_C"/>
    <property type="match status" value="1"/>
</dbReference>